<organism evidence="2">
    <name type="scientific">Candidatus Kentrum sp. MB</name>
    <dbReference type="NCBI Taxonomy" id="2138164"/>
    <lineage>
        <taxon>Bacteria</taxon>
        <taxon>Pseudomonadati</taxon>
        <taxon>Pseudomonadota</taxon>
        <taxon>Gammaproteobacteria</taxon>
        <taxon>Candidatus Kentrum</taxon>
    </lineage>
</organism>
<accession>A0A451B9S8</accession>
<protein>
    <recommendedName>
        <fullName evidence="3">Calcineurin-like phosphoesterase</fullName>
    </recommendedName>
</protein>
<name>A0A451B9S8_9GAMM</name>
<evidence type="ECO:0000313" key="1">
    <source>
        <dbReference type="EMBL" id="VFK30076.1"/>
    </source>
</evidence>
<reference evidence="2" key="1">
    <citation type="submission" date="2019-02" db="EMBL/GenBank/DDBJ databases">
        <authorList>
            <person name="Gruber-Vodicka R. H."/>
            <person name="Seah K. B. B."/>
        </authorList>
    </citation>
    <scope>NUCLEOTIDE SEQUENCE</scope>
    <source>
        <strain evidence="2">BECK_BZ198</strain>
        <strain evidence="1">BECK_BZ199</strain>
    </source>
</reference>
<gene>
    <name evidence="2" type="ORF">BECKMB1821H_GA0114242_101436</name>
    <name evidence="1" type="ORF">BECKMB1821I_GA0114274_101336</name>
</gene>
<dbReference type="AlphaFoldDB" id="A0A451B9S8"/>
<proteinExistence type="predicted"/>
<dbReference type="EMBL" id="CAADGH010000014">
    <property type="protein sequence ID" value="VFK75040.1"/>
    <property type="molecule type" value="Genomic_DNA"/>
</dbReference>
<evidence type="ECO:0008006" key="3">
    <source>
        <dbReference type="Google" id="ProtNLM"/>
    </source>
</evidence>
<evidence type="ECO:0000313" key="2">
    <source>
        <dbReference type="EMBL" id="VFK75040.1"/>
    </source>
</evidence>
<sequence>MAAENHLIHILHLSDPHLADEEFANICRMQLETDLRRELGIKQLEYLVISGDLT</sequence>
<dbReference type="EMBL" id="CAADFQ010000013">
    <property type="protein sequence ID" value="VFK30076.1"/>
    <property type="molecule type" value="Genomic_DNA"/>
</dbReference>